<gene>
    <name evidence="1" type="ORF">g.11332</name>
</gene>
<reference evidence="1" key="1">
    <citation type="submission" date="2015-11" db="EMBL/GenBank/DDBJ databases">
        <title>De novo transcriptome assembly of four potential Pierce s Disease insect vectors from Arizona vineyards.</title>
        <authorList>
            <person name="Tassone E.E."/>
        </authorList>
    </citation>
    <scope>NUCLEOTIDE SEQUENCE</scope>
</reference>
<organism evidence="1">
    <name type="scientific">Cuerna arida</name>
    <dbReference type="NCBI Taxonomy" id="1464854"/>
    <lineage>
        <taxon>Eukaryota</taxon>
        <taxon>Metazoa</taxon>
        <taxon>Ecdysozoa</taxon>
        <taxon>Arthropoda</taxon>
        <taxon>Hexapoda</taxon>
        <taxon>Insecta</taxon>
        <taxon>Pterygota</taxon>
        <taxon>Neoptera</taxon>
        <taxon>Paraneoptera</taxon>
        <taxon>Hemiptera</taxon>
        <taxon>Auchenorrhyncha</taxon>
        <taxon>Membracoidea</taxon>
        <taxon>Cicadellidae</taxon>
        <taxon>Cicadellinae</taxon>
        <taxon>Proconiini</taxon>
        <taxon>Cuerna</taxon>
    </lineage>
</organism>
<feature type="non-terminal residue" evidence="1">
    <location>
        <position position="1"/>
    </location>
</feature>
<protein>
    <recommendedName>
        <fullName evidence="2">Endonuclease-reverse transcriptase</fullName>
    </recommendedName>
</protein>
<accession>A0A1B6EUJ1</accession>
<evidence type="ECO:0000313" key="1">
    <source>
        <dbReference type="EMBL" id="JAS41674.1"/>
    </source>
</evidence>
<dbReference type="AlphaFoldDB" id="A0A1B6EUJ1"/>
<name>A0A1B6EUJ1_9HEMI</name>
<evidence type="ECO:0008006" key="2">
    <source>
        <dbReference type="Google" id="ProtNLM"/>
    </source>
</evidence>
<sequence length="141" mass="17015">YGAEVWTLSKLTQKRLITFENKILRRIYGPIFEDGVWRILKNRELENLYRRPDIVAVIRSRRIRWLGHVRRRGEDAKIRRVWRGQPEGRRQLGRPRLRWSDQVLEDVRRVGGEVDMAEDRGVWRQLVGEAKNQLGFEWPQE</sequence>
<proteinExistence type="predicted"/>
<dbReference type="EMBL" id="GECZ01028095">
    <property type="protein sequence ID" value="JAS41674.1"/>
    <property type="molecule type" value="Transcribed_RNA"/>
</dbReference>